<gene>
    <name evidence="2" type="ORF">WR25_05287</name>
</gene>
<sequence>MPGKRGRSTRIRCVSAERLKSASIRRTASASQVRSVRVRIIAGRAAPASRPDRGRDHGTRGSCPPPAVSRRAPALPRGTDPRSRGRRGPPHGSGRSRRRRAVPPTDSCNSPRHSRPRRYG</sequence>
<comment type="caution">
    <text evidence="2">The sequence shown here is derived from an EMBL/GenBank/DDBJ whole genome shotgun (WGS) entry which is preliminary data.</text>
</comment>
<accession>A0A2A2M2E1</accession>
<dbReference type="EMBL" id="LIAE01006102">
    <property type="protein sequence ID" value="PAV92642.1"/>
    <property type="molecule type" value="Genomic_DNA"/>
</dbReference>
<evidence type="ECO:0000313" key="3">
    <source>
        <dbReference type="Proteomes" id="UP000218231"/>
    </source>
</evidence>
<dbReference type="Proteomes" id="UP000218231">
    <property type="component" value="Unassembled WGS sequence"/>
</dbReference>
<protein>
    <submittedName>
        <fullName evidence="2">Uncharacterized protein</fullName>
    </submittedName>
</protein>
<dbReference type="AlphaFoldDB" id="A0A2A2M2E1"/>
<feature type="compositionally biased region" description="Basic and acidic residues" evidence="1">
    <location>
        <begin position="50"/>
        <end position="59"/>
    </location>
</feature>
<reference evidence="2 3" key="1">
    <citation type="journal article" date="2017" name="Curr. Biol.">
        <title>Genome architecture and evolution of a unichromosomal asexual nematode.</title>
        <authorList>
            <person name="Fradin H."/>
            <person name="Zegar C."/>
            <person name="Gutwein M."/>
            <person name="Lucas J."/>
            <person name="Kovtun M."/>
            <person name="Corcoran D."/>
            <person name="Baugh L.R."/>
            <person name="Kiontke K."/>
            <person name="Gunsalus K."/>
            <person name="Fitch D.H."/>
            <person name="Piano F."/>
        </authorList>
    </citation>
    <scope>NUCLEOTIDE SEQUENCE [LARGE SCALE GENOMIC DNA]</scope>
    <source>
        <strain evidence="2">PF1309</strain>
    </source>
</reference>
<evidence type="ECO:0000313" key="2">
    <source>
        <dbReference type="EMBL" id="PAV92642.1"/>
    </source>
</evidence>
<evidence type="ECO:0000256" key="1">
    <source>
        <dbReference type="SAM" id="MobiDB-lite"/>
    </source>
</evidence>
<organism evidence="2 3">
    <name type="scientific">Diploscapter pachys</name>
    <dbReference type="NCBI Taxonomy" id="2018661"/>
    <lineage>
        <taxon>Eukaryota</taxon>
        <taxon>Metazoa</taxon>
        <taxon>Ecdysozoa</taxon>
        <taxon>Nematoda</taxon>
        <taxon>Chromadorea</taxon>
        <taxon>Rhabditida</taxon>
        <taxon>Rhabditina</taxon>
        <taxon>Rhabditomorpha</taxon>
        <taxon>Rhabditoidea</taxon>
        <taxon>Rhabditidae</taxon>
        <taxon>Diploscapter</taxon>
    </lineage>
</organism>
<name>A0A2A2M2E1_9BILA</name>
<keyword evidence="3" id="KW-1185">Reference proteome</keyword>
<proteinExistence type="predicted"/>
<feature type="compositionally biased region" description="Basic residues" evidence="1">
    <location>
        <begin position="84"/>
        <end position="101"/>
    </location>
</feature>
<feature type="region of interest" description="Disordered" evidence="1">
    <location>
        <begin position="41"/>
        <end position="120"/>
    </location>
</feature>